<name>A0A7W7QDW4_9PSEU</name>
<evidence type="ECO:0000256" key="1">
    <source>
        <dbReference type="ARBA" id="ARBA00006622"/>
    </source>
</evidence>
<evidence type="ECO:0000256" key="2">
    <source>
        <dbReference type="SAM" id="MobiDB-lite"/>
    </source>
</evidence>
<dbReference type="Pfam" id="PF05995">
    <property type="entry name" value="CDO_I"/>
    <property type="match status" value="1"/>
</dbReference>
<feature type="compositionally biased region" description="Polar residues" evidence="2">
    <location>
        <begin position="171"/>
        <end position="180"/>
    </location>
</feature>
<sequence>MSPQLPFEPPDRELSPDELEKIARAVGEDPSLWEDELRKTTAERTYVDVFTNEHLGVWAISWMADEHDTGYHDHARSSGGVYVVRGTIRHEHLRLGHRPVGTAVPAGKTFRFDPTFIHRMRPEPGAGPTRTVHAYSPPLTDTGQYAECDDGLLHRHPSPADEQLKPHGRQGTPTTAGDRP</sequence>
<dbReference type="SUPFAM" id="SSF51182">
    <property type="entry name" value="RmlC-like cupins"/>
    <property type="match status" value="1"/>
</dbReference>
<protein>
    <recommendedName>
        <fullName evidence="5">Cysteine dioxygenase type I</fullName>
    </recommendedName>
</protein>
<comment type="similarity">
    <text evidence="1">Belongs to the cysteine dioxygenase family.</text>
</comment>
<accession>A0A7W7QDW4</accession>
<dbReference type="GO" id="GO:0016702">
    <property type="term" value="F:oxidoreductase activity, acting on single donors with incorporation of molecular oxygen, incorporation of two atoms of oxygen"/>
    <property type="evidence" value="ECO:0007669"/>
    <property type="project" value="InterPro"/>
</dbReference>
<dbReference type="InterPro" id="IPR011051">
    <property type="entry name" value="RmlC_Cupin_sf"/>
</dbReference>
<dbReference type="Gene3D" id="2.60.120.10">
    <property type="entry name" value="Jelly Rolls"/>
    <property type="match status" value="1"/>
</dbReference>
<dbReference type="InterPro" id="IPR010300">
    <property type="entry name" value="CDO_1"/>
</dbReference>
<dbReference type="EMBL" id="JACHJQ010000010">
    <property type="protein sequence ID" value="MBB4911494.1"/>
    <property type="molecule type" value="Genomic_DNA"/>
</dbReference>
<comment type="caution">
    <text evidence="3">The sequence shown here is derived from an EMBL/GenBank/DDBJ whole genome shotgun (WGS) entry which is preliminary data.</text>
</comment>
<evidence type="ECO:0008006" key="5">
    <source>
        <dbReference type="Google" id="ProtNLM"/>
    </source>
</evidence>
<dbReference type="Proteomes" id="UP000520767">
    <property type="component" value="Unassembled WGS sequence"/>
</dbReference>
<organism evidence="3 4">
    <name type="scientific">Actinophytocola algeriensis</name>
    <dbReference type="NCBI Taxonomy" id="1768010"/>
    <lineage>
        <taxon>Bacteria</taxon>
        <taxon>Bacillati</taxon>
        <taxon>Actinomycetota</taxon>
        <taxon>Actinomycetes</taxon>
        <taxon>Pseudonocardiales</taxon>
        <taxon>Pseudonocardiaceae</taxon>
    </lineage>
</organism>
<reference evidence="3 4" key="1">
    <citation type="submission" date="2020-08" db="EMBL/GenBank/DDBJ databases">
        <title>Genomic Encyclopedia of Type Strains, Phase III (KMG-III): the genomes of soil and plant-associated and newly described type strains.</title>
        <authorList>
            <person name="Whitman W."/>
        </authorList>
    </citation>
    <scope>NUCLEOTIDE SEQUENCE [LARGE SCALE GENOMIC DNA]</scope>
    <source>
        <strain evidence="3 4">CECT 8960</strain>
    </source>
</reference>
<dbReference type="InterPro" id="IPR014710">
    <property type="entry name" value="RmlC-like_jellyroll"/>
</dbReference>
<evidence type="ECO:0000313" key="4">
    <source>
        <dbReference type="Proteomes" id="UP000520767"/>
    </source>
</evidence>
<feature type="region of interest" description="Disordered" evidence="2">
    <location>
        <begin position="121"/>
        <end position="180"/>
    </location>
</feature>
<evidence type="ECO:0000313" key="3">
    <source>
        <dbReference type="EMBL" id="MBB4911494.1"/>
    </source>
</evidence>
<dbReference type="AlphaFoldDB" id="A0A7W7QDW4"/>
<keyword evidence="4" id="KW-1185">Reference proteome</keyword>
<dbReference type="RefSeq" id="WP_184815520.1">
    <property type="nucleotide sequence ID" value="NZ_JACHJQ010000010.1"/>
</dbReference>
<dbReference type="GO" id="GO:0005506">
    <property type="term" value="F:iron ion binding"/>
    <property type="evidence" value="ECO:0007669"/>
    <property type="project" value="InterPro"/>
</dbReference>
<gene>
    <name evidence="3" type="ORF">FHR82_007764</name>
</gene>
<proteinExistence type="inferred from homology"/>